<sequence>KLLTPSEAIAESSIQGGSAVLKPDVEGTKNTQEPWKKSANARRKEAKKRKWQEAEEKNTGTKRRKRTQMHSLRFTGTPLTSMLTERRLIVELKRDWKKSARRHNWTQGNFQVPYFAWGTSRSRGREDKAYEKEDDEKKENKQSPHKRRRTTKDPDNDDEPKAEFNGKLMTVDVYTMKRRFNFLHMYAGKKDPLGEAIKRQAKAHRCGDEPHVPVVGKERSAASGEYPEDLCNTYARLVIRQFQRMAKAEFFTKRQEDLRKEVDELRKRTEEHARGRSRSARRVKQKEEESDRVIKEEDTIKATASSKSKSKAKAKQDAEEYEYTYEYESSEEERATEKVTEVGPRGQDFYQLAPPGRKPDLWGASEGEEGLGPWPRDPMASPDGPGGAPVGLGMGLMGLLQAKRGVPFRSINESGGGTNVGMETTTPASSLTSLLRRPAAAPERWSGSGGPDSTARPGTRQRGHERQEGLEGTEGSRPLKRPKSFAELRNKGSTSNNNAAFGRLKRETLTVTYPEEEETGHLLAGGDEGVGPSPFKDLEFEAGGLPVAFEDGKATESAFSSMVKMANNTAAKAKEKLAAVVEFWSPKRAKHADPHIPEGLWNDDEENHLERCPVGVSDKGRGKDRKTKKQKAANILAIARRASMSKSTTMALEKDFASVTSVKSKKAIRNTVNSVFKEARGSSGLPPTPDKIKLLGGILKAAGYRAAGNYLGEYKLMAIEGGYNWSDQLERTLKLAKRSSARAVGPKKKAAEVETCETGENFAVKASAKVPKRVPLAAELFEFGVIWMLREVELAAIRKDHIFLDFQNKKVTFTLPVSKGDQEALQVKRVLQCLCERNICYMSCPFYTSVRLLDRMRALGLSRACMNKKAKLASKAQLVDDWRLLYGTMVSGHSARRTGALRYIRQGWAIAQVAYLGRWKSSVIYEYAAEALESLPVNVGDTFGAKRELPDTGPQANSFVGVSREEVEGIKNYLLAELEAAKVDQGQALQNLDREVEELRARDIRLGNKLPPAVQSLPSKVVHYNMDIASCSPPRAWRTVCGWHYHRSDFVFVTKVDGLHLCKKCWDLARGNGVRDGEGPSKASHERKVSN</sequence>
<dbReference type="InterPro" id="IPR011010">
    <property type="entry name" value="DNA_brk_join_enz"/>
</dbReference>
<feature type="region of interest" description="Disordered" evidence="3">
    <location>
        <begin position="410"/>
        <end position="503"/>
    </location>
</feature>
<feature type="non-terminal residue" evidence="4">
    <location>
        <position position="1"/>
    </location>
</feature>
<feature type="compositionally biased region" description="Basic and acidic residues" evidence="3">
    <location>
        <begin position="285"/>
        <end position="300"/>
    </location>
</feature>
<feature type="region of interest" description="Disordered" evidence="3">
    <location>
        <begin position="1"/>
        <end position="77"/>
    </location>
</feature>
<dbReference type="InterPro" id="IPR013762">
    <property type="entry name" value="Integrase-like_cat_sf"/>
</dbReference>
<name>A0A9P1BUJ7_9DINO</name>
<feature type="compositionally biased region" description="Basic residues" evidence="3">
    <location>
        <begin position="39"/>
        <end position="50"/>
    </location>
</feature>
<evidence type="ECO:0000256" key="2">
    <source>
        <dbReference type="SAM" id="Coils"/>
    </source>
</evidence>
<evidence type="ECO:0000313" key="4">
    <source>
        <dbReference type="EMBL" id="CAI3979740.1"/>
    </source>
</evidence>
<dbReference type="EMBL" id="CAMXCT030000510">
    <property type="protein sequence ID" value="CAL4767052.1"/>
    <property type="molecule type" value="Genomic_DNA"/>
</dbReference>
<evidence type="ECO:0000313" key="5">
    <source>
        <dbReference type="EMBL" id="CAL4767052.1"/>
    </source>
</evidence>
<dbReference type="GO" id="GO:0003677">
    <property type="term" value="F:DNA binding"/>
    <property type="evidence" value="ECO:0007669"/>
    <property type="project" value="InterPro"/>
</dbReference>
<feature type="region of interest" description="Disordered" evidence="3">
    <location>
        <begin position="266"/>
        <end position="392"/>
    </location>
</feature>
<keyword evidence="6" id="KW-1185">Reference proteome</keyword>
<feature type="compositionally biased region" description="Low complexity" evidence="3">
    <location>
        <begin position="424"/>
        <end position="442"/>
    </location>
</feature>
<dbReference type="OrthoDB" id="5870942at2759"/>
<proteinExistence type="predicted"/>
<dbReference type="GO" id="GO:0015074">
    <property type="term" value="P:DNA integration"/>
    <property type="evidence" value="ECO:0007669"/>
    <property type="project" value="InterPro"/>
</dbReference>
<reference evidence="4" key="1">
    <citation type="submission" date="2022-10" db="EMBL/GenBank/DDBJ databases">
        <authorList>
            <person name="Chen Y."/>
            <person name="Dougan E. K."/>
            <person name="Chan C."/>
            <person name="Rhodes N."/>
            <person name="Thang M."/>
        </authorList>
    </citation>
    <scope>NUCLEOTIDE SEQUENCE</scope>
</reference>
<comment type="caution">
    <text evidence="4">The sequence shown here is derived from an EMBL/GenBank/DDBJ whole genome shotgun (WGS) entry which is preliminary data.</text>
</comment>
<feature type="compositionally biased region" description="Acidic residues" evidence="3">
    <location>
        <begin position="319"/>
        <end position="331"/>
    </location>
</feature>
<dbReference type="AlphaFoldDB" id="A0A9P1BUJ7"/>
<dbReference type="EMBL" id="CAMXCT010000510">
    <property type="protein sequence ID" value="CAI3979740.1"/>
    <property type="molecule type" value="Genomic_DNA"/>
</dbReference>
<feature type="compositionally biased region" description="Basic and acidic residues" evidence="3">
    <location>
        <begin position="123"/>
        <end position="142"/>
    </location>
</feature>
<dbReference type="Proteomes" id="UP001152797">
    <property type="component" value="Unassembled WGS sequence"/>
</dbReference>
<dbReference type="GO" id="GO:0006310">
    <property type="term" value="P:DNA recombination"/>
    <property type="evidence" value="ECO:0007669"/>
    <property type="project" value="UniProtKB-KW"/>
</dbReference>
<feature type="coiled-coil region" evidence="2">
    <location>
        <begin position="975"/>
        <end position="1009"/>
    </location>
</feature>
<accession>A0A9P1BUJ7</accession>
<feature type="region of interest" description="Disordered" evidence="3">
    <location>
        <begin position="121"/>
        <end position="164"/>
    </location>
</feature>
<dbReference type="SUPFAM" id="SSF56349">
    <property type="entry name" value="DNA breaking-rejoining enzymes"/>
    <property type="match status" value="1"/>
</dbReference>
<feature type="compositionally biased region" description="Basic and acidic residues" evidence="3">
    <location>
        <begin position="151"/>
        <end position="164"/>
    </location>
</feature>
<evidence type="ECO:0000256" key="3">
    <source>
        <dbReference type="SAM" id="MobiDB-lite"/>
    </source>
</evidence>
<evidence type="ECO:0000313" key="6">
    <source>
        <dbReference type="Proteomes" id="UP001152797"/>
    </source>
</evidence>
<organism evidence="4">
    <name type="scientific">Cladocopium goreaui</name>
    <dbReference type="NCBI Taxonomy" id="2562237"/>
    <lineage>
        <taxon>Eukaryota</taxon>
        <taxon>Sar</taxon>
        <taxon>Alveolata</taxon>
        <taxon>Dinophyceae</taxon>
        <taxon>Suessiales</taxon>
        <taxon>Symbiodiniaceae</taxon>
        <taxon>Cladocopium</taxon>
    </lineage>
</organism>
<evidence type="ECO:0000256" key="1">
    <source>
        <dbReference type="ARBA" id="ARBA00023172"/>
    </source>
</evidence>
<gene>
    <name evidence="4" type="ORF">C1SCF055_LOCUS7674</name>
</gene>
<feature type="compositionally biased region" description="Basic residues" evidence="3">
    <location>
        <begin position="275"/>
        <end position="284"/>
    </location>
</feature>
<keyword evidence="1" id="KW-0233">DNA recombination</keyword>
<reference evidence="5 6" key="2">
    <citation type="submission" date="2024-05" db="EMBL/GenBank/DDBJ databases">
        <authorList>
            <person name="Chen Y."/>
            <person name="Shah S."/>
            <person name="Dougan E. K."/>
            <person name="Thang M."/>
            <person name="Chan C."/>
        </authorList>
    </citation>
    <scope>NUCLEOTIDE SEQUENCE [LARGE SCALE GENOMIC DNA]</scope>
</reference>
<dbReference type="EMBL" id="CAMXCT020000510">
    <property type="protein sequence ID" value="CAL1133115.1"/>
    <property type="molecule type" value="Genomic_DNA"/>
</dbReference>
<dbReference type="Gene3D" id="1.10.443.10">
    <property type="entry name" value="Intergrase catalytic core"/>
    <property type="match status" value="1"/>
</dbReference>
<protein>
    <submittedName>
        <fullName evidence="4">Uncharacterized protein</fullName>
    </submittedName>
</protein>
<keyword evidence="2" id="KW-0175">Coiled coil</keyword>